<evidence type="ECO:0000256" key="4">
    <source>
        <dbReference type="HAMAP-Rule" id="MF_00270"/>
    </source>
</evidence>
<dbReference type="Proteomes" id="UP000178583">
    <property type="component" value="Unassembled WGS sequence"/>
</dbReference>
<sequence>MYKKRVEIRVNKKCQFCKNKVEEIDYKDVATLSRFLDRWNKIQPGSRSGACAKHQRWLTKAIKHARHLALLPFVAG</sequence>
<dbReference type="GO" id="GO:0070181">
    <property type="term" value="F:small ribosomal subunit rRNA binding"/>
    <property type="evidence" value="ECO:0007669"/>
    <property type="project" value="TreeGrafter"/>
</dbReference>
<evidence type="ECO:0000256" key="3">
    <source>
        <dbReference type="ARBA" id="ARBA00023274"/>
    </source>
</evidence>
<keyword evidence="3 4" id="KW-0687">Ribonucleoprotein</keyword>
<dbReference type="EMBL" id="MEZY01000039">
    <property type="protein sequence ID" value="OGD63053.1"/>
    <property type="molecule type" value="Genomic_DNA"/>
</dbReference>
<name>A0A1F5E6Q1_9BACT</name>
<dbReference type="InterPro" id="IPR001648">
    <property type="entry name" value="Ribosomal_bS18"/>
</dbReference>
<evidence type="ECO:0000256" key="5">
    <source>
        <dbReference type="RuleBase" id="RU003910"/>
    </source>
</evidence>
<evidence type="ECO:0000256" key="2">
    <source>
        <dbReference type="ARBA" id="ARBA00022980"/>
    </source>
</evidence>
<protein>
    <recommendedName>
        <fullName evidence="4">Small ribosomal subunit protein bS18</fullName>
    </recommendedName>
</protein>
<evidence type="ECO:0000313" key="6">
    <source>
        <dbReference type="EMBL" id="OGD63053.1"/>
    </source>
</evidence>
<dbReference type="PANTHER" id="PTHR13479">
    <property type="entry name" value="30S RIBOSOMAL PROTEIN S18"/>
    <property type="match status" value="1"/>
</dbReference>
<dbReference type="HAMAP" id="MF_00270">
    <property type="entry name" value="Ribosomal_bS18"/>
    <property type="match status" value="1"/>
</dbReference>
<keyword evidence="4" id="KW-0699">rRNA-binding</keyword>
<dbReference type="Pfam" id="PF01084">
    <property type="entry name" value="Ribosomal_S18"/>
    <property type="match status" value="1"/>
</dbReference>
<dbReference type="GO" id="GO:0003735">
    <property type="term" value="F:structural constituent of ribosome"/>
    <property type="evidence" value="ECO:0007669"/>
    <property type="project" value="InterPro"/>
</dbReference>
<dbReference type="SUPFAM" id="SSF46911">
    <property type="entry name" value="Ribosomal protein S18"/>
    <property type="match status" value="1"/>
</dbReference>
<accession>A0A1F5E6Q1</accession>
<dbReference type="AlphaFoldDB" id="A0A1F5E6Q1"/>
<reference evidence="6 7" key="1">
    <citation type="journal article" date="2016" name="Nat. Commun.">
        <title>Thousands of microbial genomes shed light on interconnected biogeochemical processes in an aquifer system.</title>
        <authorList>
            <person name="Anantharaman K."/>
            <person name="Brown C.T."/>
            <person name="Hug L.A."/>
            <person name="Sharon I."/>
            <person name="Castelle C.J."/>
            <person name="Probst A.J."/>
            <person name="Thomas B.C."/>
            <person name="Singh A."/>
            <person name="Wilkins M.J."/>
            <person name="Karaoz U."/>
            <person name="Brodie E.L."/>
            <person name="Williams K.H."/>
            <person name="Hubbard S.S."/>
            <person name="Banfield J.F."/>
        </authorList>
    </citation>
    <scope>NUCLEOTIDE SEQUENCE [LARGE SCALE GENOMIC DNA]</scope>
</reference>
<comment type="subunit">
    <text evidence="4">Part of the 30S ribosomal subunit. Forms a tight heterodimer with protein bS6.</text>
</comment>
<organism evidence="6 7">
    <name type="scientific">Candidatus Berkelbacteria bacterium RIFOXYA2_FULL_43_10</name>
    <dbReference type="NCBI Taxonomy" id="1797472"/>
    <lineage>
        <taxon>Bacteria</taxon>
        <taxon>Candidatus Berkelbacteria</taxon>
    </lineage>
</organism>
<comment type="function">
    <text evidence="4">Binds as a heterodimer with protein bS6 to the central domain of the 16S rRNA, where it helps stabilize the platform of the 30S subunit.</text>
</comment>
<dbReference type="Gene3D" id="4.10.640.10">
    <property type="entry name" value="Ribosomal protein S18"/>
    <property type="match status" value="1"/>
</dbReference>
<dbReference type="GO" id="GO:0022627">
    <property type="term" value="C:cytosolic small ribosomal subunit"/>
    <property type="evidence" value="ECO:0007669"/>
    <property type="project" value="TreeGrafter"/>
</dbReference>
<gene>
    <name evidence="4" type="primary">rpsR</name>
    <name evidence="6" type="ORF">A2215_00575</name>
</gene>
<comment type="caution">
    <text evidence="6">The sequence shown here is derived from an EMBL/GenBank/DDBJ whole genome shotgun (WGS) entry which is preliminary data.</text>
</comment>
<evidence type="ECO:0000313" key="7">
    <source>
        <dbReference type="Proteomes" id="UP000178583"/>
    </source>
</evidence>
<keyword evidence="2 4" id="KW-0689">Ribosomal protein</keyword>
<dbReference type="InterPro" id="IPR036870">
    <property type="entry name" value="Ribosomal_bS18_sf"/>
</dbReference>
<dbReference type="GO" id="GO:0006412">
    <property type="term" value="P:translation"/>
    <property type="evidence" value="ECO:0007669"/>
    <property type="project" value="UniProtKB-UniRule"/>
</dbReference>
<dbReference type="PANTHER" id="PTHR13479:SF40">
    <property type="entry name" value="SMALL RIBOSOMAL SUBUNIT PROTEIN BS18M"/>
    <property type="match status" value="1"/>
</dbReference>
<dbReference type="PRINTS" id="PR00974">
    <property type="entry name" value="RIBOSOMALS18"/>
</dbReference>
<evidence type="ECO:0000256" key="1">
    <source>
        <dbReference type="ARBA" id="ARBA00005589"/>
    </source>
</evidence>
<keyword evidence="4" id="KW-0694">RNA-binding</keyword>
<dbReference type="NCBIfam" id="TIGR00165">
    <property type="entry name" value="S18"/>
    <property type="match status" value="1"/>
</dbReference>
<proteinExistence type="inferred from homology"/>
<dbReference type="STRING" id="1797472.A2215_00575"/>
<comment type="similarity">
    <text evidence="1 4 5">Belongs to the bacterial ribosomal protein bS18 family.</text>
</comment>